<comment type="caution">
    <text evidence="1">The sequence shown here is derived from an EMBL/GenBank/DDBJ whole genome shotgun (WGS) entry which is preliminary data.</text>
</comment>
<proteinExistence type="predicted"/>
<reference evidence="1 2" key="1">
    <citation type="submission" date="2021-06" db="EMBL/GenBank/DDBJ databases">
        <authorList>
            <person name="Palmer J.M."/>
        </authorList>
    </citation>
    <scope>NUCLEOTIDE SEQUENCE [LARGE SCALE GENOMIC DNA]</scope>
    <source>
        <strain evidence="2">if_2019</strain>
        <tissue evidence="1">Muscle</tissue>
    </source>
</reference>
<evidence type="ECO:0000313" key="2">
    <source>
        <dbReference type="Proteomes" id="UP001482620"/>
    </source>
</evidence>
<keyword evidence="2" id="KW-1185">Reference proteome</keyword>
<name>A0ABV0U2U9_9TELE</name>
<dbReference type="Proteomes" id="UP001482620">
    <property type="component" value="Unassembled WGS sequence"/>
</dbReference>
<accession>A0ABV0U2U9</accession>
<dbReference type="EMBL" id="JAHRIQ010058061">
    <property type="protein sequence ID" value="MEQ2239274.1"/>
    <property type="molecule type" value="Genomic_DNA"/>
</dbReference>
<gene>
    <name evidence="1" type="ORF">ILYODFUR_002764</name>
</gene>
<sequence length="102" mass="11527">MFLKSAPESSLTQAFKEYCLLATCEYKQAAPSFIPPSLQLLLHDSLSAVIQPSWKRCTEGGLRICRTILINAARTVSTLHTVRPNKCFNNTYIYNNVITEQF</sequence>
<protein>
    <submittedName>
        <fullName evidence="1">Uncharacterized protein</fullName>
    </submittedName>
</protein>
<evidence type="ECO:0000313" key="1">
    <source>
        <dbReference type="EMBL" id="MEQ2239274.1"/>
    </source>
</evidence>
<organism evidence="1 2">
    <name type="scientific">Ilyodon furcidens</name>
    <name type="common">goldbreast splitfin</name>
    <dbReference type="NCBI Taxonomy" id="33524"/>
    <lineage>
        <taxon>Eukaryota</taxon>
        <taxon>Metazoa</taxon>
        <taxon>Chordata</taxon>
        <taxon>Craniata</taxon>
        <taxon>Vertebrata</taxon>
        <taxon>Euteleostomi</taxon>
        <taxon>Actinopterygii</taxon>
        <taxon>Neopterygii</taxon>
        <taxon>Teleostei</taxon>
        <taxon>Neoteleostei</taxon>
        <taxon>Acanthomorphata</taxon>
        <taxon>Ovalentaria</taxon>
        <taxon>Atherinomorphae</taxon>
        <taxon>Cyprinodontiformes</taxon>
        <taxon>Goodeidae</taxon>
        <taxon>Ilyodon</taxon>
    </lineage>
</organism>